<dbReference type="PATRIC" id="fig|1115809.3.peg.232"/>
<dbReference type="Proteomes" id="UP000016648">
    <property type="component" value="Unassembled WGS sequence"/>
</dbReference>
<evidence type="ECO:0000313" key="2">
    <source>
        <dbReference type="Proteomes" id="UP000016648"/>
    </source>
</evidence>
<dbReference type="AlphaFoldDB" id="U2QFT9"/>
<proteinExistence type="predicted"/>
<name>U2QFT9_9BACT</name>
<comment type="caution">
    <text evidence="1">The sequence shown here is derived from an EMBL/GenBank/DDBJ whole genome shotgun (WGS) entry which is preliminary data.</text>
</comment>
<sequence>MKRLVLIVEGESEESFVNHVLCPYLCAEGLYNAVQCFKIKHSNGGLSQYSHIKKDILNTIYEKDVVVSMMVDFYRLPSDFPGFDELRGTLSHKEQVALLEARMKKDMEETQCRTFDNFIPYIQLHEFETLVFSSMKGVDFLFEKNEVDYKGLTAVFQEYPNPEDINNHPDTAPSVRLKKLIPGYNKVVHGVEMVKAVGMEDILAKCPRFRKWVEDMKAALA</sequence>
<keyword evidence="2" id="KW-1185">Reference proteome</keyword>
<dbReference type="EMBL" id="AWEY01000007">
    <property type="protein sequence ID" value="ERK40188.1"/>
    <property type="molecule type" value="Genomic_DNA"/>
</dbReference>
<dbReference type="RefSeq" id="WP_021588686.1">
    <property type="nucleotide sequence ID" value="NZ_AWEY01000007.1"/>
</dbReference>
<organism evidence="1 2">
    <name type="scientific">Segatella baroniae F0067</name>
    <dbReference type="NCBI Taxonomy" id="1115809"/>
    <lineage>
        <taxon>Bacteria</taxon>
        <taxon>Pseudomonadati</taxon>
        <taxon>Bacteroidota</taxon>
        <taxon>Bacteroidia</taxon>
        <taxon>Bacteroidales</taxon>
        <taxon>Prevotellaceae</taxon>
        <taxon>Segatella</taxon>
    </lineage>
</organism>
<protein>
    <submittedName>
        <fullName evidence="1">PF14103 domain protein</fullName>
    </submittedName>
</protein>
<accession>U2QFT9</accession>
<gene>
    <name evidence="1" type="ORF">HMPREF9135_0411</name>
</gene>
<dbReference type="Pfam" id="PF14103">
    <property type="entry name" value="DUF4276"/>
    <property type="match status" value="1"/>
</dbReference>
<reference evidence="1 2" key="1">
    <citation type="submission" date="2013-08" db="EMBL/GenBank/DDBJ databases">
        <authorList>
            <person name="Durkin A.S."/>
            <person name="Haft D.R."/>
            <person name="McCorrison J."/>
            <person name="Torralba M."/>
            <person name="Gillis M."/>
            <person name="Haft D.H."/>
            <person name="Methe B."/>
            <person name="Sutton G."/>
            <person name="Nelson K.E."/>
        </authorList>
    </citation>
    <scope>NUCLEOTIDE SEQUENCE [LARGE SCALE GENOMIC DNA]</scope>
    <source>
        <strain evidence="1 2">F0067</strain>
    </source>
</reference>
<dbReference type="InterPro" id="IPR025455">
    <property type="entry name" value="DUF4276"/>
</dbReference>
<evidence type="ECO:0000313" key="1">
    <source>
        <dbReference type="EMBL" id="ERK40188.1"/>
    </source>
</evidence>